<dbReference type="FunFam" id="1.10.10.10:FF:000014">
    <property type="entry name" value="Cullin 1"/>
    <property type="match status" value="1"/>
</dbReference>
<keyword evidence="6" id="KW-0832">Ubl conjugation</keyword>
<name>A0AAN9T7B3_9HEMI</name>
<dbReference type="SUPFAM" id="SSF46785">
    <property type="entry name" value="Winged helix' DNA-binding domain"/>
    <property type="match status" value="1"/>
</dbReference>
<comment type="caution">
    <text evidence="12">The sequence shown here is derived from an EMBL/GenBank/DDBJ whole genome shotgun (WGS) entry which is preliminary data.</text>
</comment>
<organism evidence="12 13">
    <name type="scientific">Parthenolecanium corni</name>
    <dbReference type="NCBI Taxonomy" id="536013"/>
    <lineage>
        <taxon>Eukaryota</taxon>
        <taxon>Metazoa</taxon>
        <taxon>Ecdysozoa</taxon>
        <taxon>Arthropoda</taxon>
        <taxon>Hexapoda</taxon>
        <taxon>Insecta</taxon>
        <taxon>Pterygota</taxon>
        <taxon>Neoptera</taxon>
        <taxon>Paraneoptera</taxon>
        <taxon>Hemiptera</taxon>
        <taxon>Sternorrhyncha</taxon>
        <taxon>Coccoidea</taxon>
        <taxon>Coccidae</taxon>
        <taxon>Parthenolecanium</taxon>
    </lineage>
</organism>
<dbReference type="Gene3D" id="1.20.1310.10">
    <property type="entry name" value="Cullin Repeats"/>
    <property type="match status" value="4"/>
</dbReference>
<evidence type="ECO:0000256" key="8">
    <source>
        <dbReference type="ARBA" id="ARBA00040451"/>
    </source>
</evidence>
<sequence length="743" mass="87026">MSLKPKEMNFNDTWRDLQSTVQGVITLSNVSRCVWQDRFADVYQLCVAYPESLADKLYMETKIFLDNHVQGLLEDLLSMSHENIIQNYYECWRRYNEGIIYLHELYSYLNNQHIRKNKLSEAELIYGNHPNDDVEPMEIGELGLDIWKKNMIEPLRTSLVSAILECINLDRMNKGCFVNPEIVRGVIESFVSVNKFKKRNTIELYKKLLEEPLVAASSEYFRTQANNWFSNYTIPQYMERVIKLFEEESVRCQRFLHSSSHSIMKQCCEKCMVEDYLDVLNEEAISIISEERQQDMANMYILLRSVPKNLIKYMNGFKDHISSEGSLRLNEIKGDNMCMSFVEIIISIYRKYKTMIDNIFQSDKTFTSALDKACISIVNGTPNNKSYKSSELLAKYCDQILKKSSKGLSECEIDERLSDAIIIFKYLDDKDMFQKFYSRMLAKRLIHQNSQSMDAEESMIDKLKTTCGYEFTNKLHRMFTDMKISEDLTEKFNSQYLAENKVSLSLNFHVHILQAGSWPLGQNNVNSFTIPQEFTQSMQAFEKFYNSQYNGRRLTWMYHLSQGELKLCYLSKVHLITMQTFQMAILLLFENTTTLICSDIVNTLQLNWEQFLKNCITLVECKILISSTKELEKDTVLTLNEKYYNKRTRLRITASLQKEAPMETTQTVASVEEDRKLFIQASIVRIMKSRKLLKHIALVQEIISQCTTFTPSVPMIKKCIETLIEKQYMERARNSRDEYSYIA</sequence>
<dbReference type="GO" id="GO:0006511">
    <property type="term" value="P:ubiquitin-dependent protein catabolic process"/>
    <property type="evidence" value="ECO:0007669"/>
    <property type="project" value="InterPro"/>
</dbReference>
<dbReference type="PROSITE" id="PS50069">
    <property type="entry name" value="CULLIN_2"/>
    <property type="match status" value="1"/>
</dbReference>
<dbReference type="GO" id="GO:0031461">
    <property type="term" value="C:cullin-RING ubiquitin ligase complex"/>
    <property type="evidence" value="ECO:0007669"/>
    <property type="project" value="InterPro"/>
</dbReference>
<dbReference type="InterPro" id="IPR019559">
    <property type="entry name" value="Cullin_neddylation_domain"/>
</dbReference>
<dbReference type="InterPro" id="IPR016159">
    <property type="entry name" value="Cullin_repeat-like_dom_sf"/>
</dbReference>
<dbReference type="GO" id="GO:0031981">
    <property type="term" value="C:nuclear lumen"/>
    <property type="evidence" value="ECO:0007669"/>
    <property type="project" value="UniProtKB-ARBA"/>
</dbReference>
<gene>
    <name evidence="12" type="ORF">V9T40_011111</name>
</gene>
<dbReference type="SUPFAM" id="SSF74788">
    <property type="entry name" value="Cullin repeat-like"/>
    <property type="match status" value="1"/>
</dbReference>
<dbReference type="FunFam" id="3.30.230.130:FF:000003">
    <property type="entry name" value="Cullin 2"/>
    <property type="match status" value="1"/>
</dbReference>
<dbReference type="SUPFAM" id="SSF75632">
    <property type="entry name" value="Cullin homology domain"/>
    <property type="match status" value="1"/>
</dbReference>
<dbReference type="InterPro" id="IPR016157">
    <property type="entry name" value="Cullin_CS"/>
</dbReference>
<comment type="pathway">
    <text evidence="1">Protein modification; protein ubiquitination.</text>
</comment>
<dbReference type="Gene3D" id="1.10.10.10">
    <property type="entry name" value="Winged helix-like DNA-binding domain superfamily/Winged helix DNA-binding domain"/>
    <property type="match status" value="1"/>
</dbReference>
<dbReference type="Gene3D" id="3.30.230.130">
    <property type="entry name" value="Cullin, Chain C, Domain 2"/>
    <property type="match status" value="1"/>
</dbReference>
<dbReference type="PANTHER" id="PTHR11932">
    <property type="entry name" value="CULLIN"/>
    <property type="match status" value="1"/>
</dbReference>
<keyword evidence="3" id="KW-1017">Isopeptide bond</keyword>
<accession>A0AAN9T7B3</accession>
<dbReference type="InterPro" id="IPR001373">
    <property type="entry name" value="Cullin_N"/>
</dbReference>
<protein>
    <recommendedName>
        <fullName evidence="8">Cullin-5</fullName>
    </recommendedName>
</protein>
<dbReference type="FunFam" id="1.20.1310.10:FF:000012">
    <property type="entry name" value="Cullin 2"/>
    <property type="match status" value="1"/>
</dbReference>
<feature type="domain" description="Cullin family profile" evidence="11">
    <location>
        <begin position="388"/>
        <end position="619"/>
    </location>
</feature>
<keyword evidence="4" id="KW-0597">Phosphoprotein</keyword>
<keyword evidence="7" id="KW-0007">Acetylation</keyword>
<evidence type="ECO:0000256" key="9">
    <source>
        <dbReference type="PROSITE-ProRule" id="PRU00330"/>
    </source>
</evidence>
<reference evidence="12 13" key="1">
    <citation type="submission" date="2024-03" db="EMBL/GenBank/DDBJ databases">
        <title>Adaptation during the transition from Ophiocordyceps entomopathogen to insect associate is accompanied by gene loss and intensified selection.</title>
        <authorList>
            <person name="Ward C.M."/>
            <person name="Onetto C.A."/>
            <person name="Borneman A.R."/>
        </authorList>
    </citation>
    <scope>NUCLEOTIDE SEQUENCE [LARGE SCALE GENOMIC DNA]</scope>
    <source>
        <strain evidence="12">AWRI1</strain>
        <tissue evidence="12">Single Adult Female</tissue>
    </source>
</reference>
<evidence type="ECO:0000256" key="1">
    <source>
        <dbReference type="ARBA" id="ARBA00004906"/>
    </source>
</evidence>
<dbReference type="Pfam" id="PF26557">
    <property type="entry name" value="Cullin_AB"/>
    <property type="match status" value="1"/>
</dbReference>
<evidence type="ECO:0000256" key="7">
    <source>
        <dbReference type="ARBA" id="ARBA00022990"/>
    </source>
</evidence>
<dbReference type="FunFam" id="1.20.1310.10:FF:000014">
    <property type="entry name" value="Cullin 5"/>
    <property type="match status" value="1"/>
</dbReference>
<dbReference type="FunFam" id="1.20.1310.10:FF:000016">
    <property type="entry name" value="Cullin 2"/>
    <property type="match status" value="1"/>
</dbReference>
<dbReference type="InterPro" id="IPR059120">
    <property type="entry name" value="Cullin-like_AB"/>
</dbReference>
<evidence type="ECO:0000256" key="2">
    <source>
        <dbReference type="ARBA" id="ARBA00006019"/>
    </source>
</evidence>
<dbReference type="SMART" id="SM00884">
    <property type="entry name" value="Cullin_Nedd8"/>
    <property type="match status" value="1"/>
</dbReference>
<dbReference type="PROSITE" id="PS01256">
    <property type="entry name" value="CULLIN_1"/>
    <property type="match status" value="1"/>
</dbReference>
<evidence type="ECO:0000256" key="3">
    <source>
        <dbReference type="ARBA" id="ARBA00022499"/>
    </source>
</evidence>
<dbReference type="AlphaFoldDB" id="A0AAN9T7B3"/>
<dbReference type="Pfam" id="PF00888">
    <property type="entry name" value="Cullin"/>
    <property type="match status" value="1"/>
</dbReference>
<dbReference type="InterPro" id="IPR036388">
    <property type="entry name" value="WH-like_DNA-bd_sf"/>
</dbReference>
<evidence type="ECO:0000256" key="6">
    <source>
        <dbReference type="ARBA" id="ARBA00022843"/>
    </source>
</evidence>
<dbReference type="SMART" id="SM00182">
    <property type="entry name" value="CULLIN"/>
    <property type="match status" value="1"/>
</dbReference>
<dbReference type="InterPro" id="IPR016158">
    <property type="entry name" value="Cullin_homology"/>
</dbReference>
<evidence type="ECO:0000313" key="12">
    <source>
        <dbReference type="EMBL" id="KAK7573920.1"/>
    </source>
</evidence>
<evidence type="ECO:0000256" key="4">
    <source>
        <dbReference type="ARBA" id="ARBA00022553"/>
    </source>
</evidence>
<keyword evidence="13" id="KW-1185">Reference proteome</keyword>
<evidence type="ECO:0000313" key="13">
    <source>
        <dbReference type="Proteomes" id="UP001367676"/>
    </source>
</evidence>
<dbReference type="EMBL" id="JBBCAQ010000037">
    <property type="protein sequence ID" value="KAK7573920.1"/>
    <property type="molecule type" value="Genomic_DNA"/>
</dbReference>
<evidence type="ECO:0000259" key="11">
    <source>
        <dbReference type="PROSITE" id="PS50069"/>
    </source>
</evidence>
<dbReference type="InterPro" id="IPR045093">
    <property type="entry name" value="Cullin"/>
</dbReference>
<evidence type="ECO:0000256" key="10">
    <source>
        <dbReference type="RuleBase" id="RU003829"/>
    </source>
</evidence>
<proteinExistence type="inferred from homology"/>
<dbReference type="InterPro" id="IPR036390">
    <property type="entry name" value="WH_DNA-bd_sf"/>
</dbReference>
<dbReference type="GO" id="GO:0031625">
    <property type="term" value="F:ubiquitin protein ligase binding"/>
    <property type="evidence" value="ECO:0007669"/>
    <property type="project" value="InterPro"/>
</dbReference>
<dbReference type="InterPro" id="IPR036317">
    <property type="entry name" value="Cullin_homology_sf"/>
</dbReference>
<dbReference type="Pfam" id="PF10557">
    <property type="entry name" value="Cullin_Nedd8"/>
    <property type="match status" value="1"/>
</dbReference>
<keyword evidence="5" id="KW-0833">Ubl conjugation pathway</keyword>
<dbReference type="Proteomes" id="UP001367676">
    <property type="component" value="Unassembled WGS sequence"/>
</dbReference>
<comment type="similarity">
    <text evidence="2 9 10">Belongs to the cullin family.</text>
</comment>
<evidence type="ECO:0000256" key="5">
    <source>
        <dbReference type="ARBA" id="ARBA00022786"/>
    </source>
</evidence>